<dbReference type="EMBL" id="GBRH01192947">
    <property type="protein sequence ID" value="JAE04949.1"/>
    <property type="molecule type" value="Transcribed_RNA"/>
</dbReference>
<feature type="compositionally biased region" description="Basic and acidic residues" evidence="2">
    <location>
        <begin position="251"/>
        <end position="269"/>
    </location>
</feature>
<accession>A0A0A9F156</accession>
<feature type="coiled-coil region" evidence="1">
    <location>
        <begin position="371"/>
        <end position="398"/>
    </location>
</feature>
<feature type="compositionally biased region" description="Gly residues" evidence="2">
    <location>
        <begin position="63"/>
        <end position="72"/>
    </location>
</feature>
<evidence type="ECO:0000256" key="2">
    <source>
        <dbReference type="SAM" id="MobiDB-lite"/>
    </source>
</evidence>
<reference evidence="3" key="1">
    <citation type="submission" date="2014-09" db="EMBL/GenBank/DDBJ databases">
        <authorList>
            <person name="Magalhaes I.L.F."/>
            <person name="Oliveira U."/>
            <person name="Santos F.R."/>
            <person name="Vidigal T.H.D.A."/>
            <person name="Brescovit A.D."/>
            <person name="Santos A.J."/>
        </authorList>
    </citation>
    <scope>NUCLEOTIDE SEQUENCE</scope>
    <source>
        <tissue evidence="3">Shoot tissue taken approximately 20 cm above the soil surface</tissue>
    </source>
</reference>
<sequence length="551" mass="59242">MDSMASGGVESSAESPAPAPEAEEEAVPKRSPAAAATKGRGLRRWRRIRRDQLREGYAAAAGADGGGGGGGVADEDSAQLHKRRLPLAADAPKGKHEAALVEDESSTASVESRFVPPAPPAKLDPGLGLLIASAGFSVGAGGADSDNSEDRGSRSSTAASAARVFPRHGHDALLFPRERDRPRSRATGASLHGKNPRTMRSRADKARVHAVAASTEAENSRSSVESDLRSSNALNSRQLGPGVTGNGVRKVLSDSCDHSDEGQPSEEARSTAGGYYKENSSSVVGRLARRSADSGDDVEDTLDEGSVGKGGNGRMHSGANPYAGAILLLQRTQEALENEIEKIVVIGKETSDDFDILDDEWSVSVHPDEPIEEVSEKMKHIESRMEEASAVIKEKDSRILEVEALSRMQPGRTAIDSTNLLLSLSELDRLYGEKIEAEIHCIILTRAHQTWATLAEDQMALYEAQKSLSQDYKHLGIKLRHSENRAMMLEDMAEKLQEQCKELSRSSEVLQLQSKASRVSLFCFVQFILVCIAIGTYLMRLLPSSAEVVPT</sequence>
<name>A0A0A9F156_ARUDO</name>
<protein>
    <submittedName>
        <fullName evidence="3">Uncharacterized protein</fullName>
    </submittedName>
</protein>
<evidence type="ECO:0000256" key="1">
    <source>
        <dbReference type="SAM" id="Coils"/>
    </source>
</evidence>
<proteinExistence type="predicted"/>
<dbReference type="InterPro" id="IPR044696">
    <property type="entry name" value="WIP1/2/3"/>
</dbReference>
<evidence type="ECO:0000313" key="3">
    <source>
        <dbReference type="EMBL" id="JAE04949.1"/>
    </source>
</evidence>
<feature type="region of interest" description="Disordered" evidence="2">
    <location>
        <begin position="1"/>
        <end position="47"/>
    </location>
</feature>
<reference evidence="3" key="2">
    <citation type="journal article" date="2015" name="Data Brief">
        <title>Shoot transcriptome of the giant reed, Arundo donax.</title>
        <authorList>
            <person name="Barrero R.A."/>
            <person name="Guerrero F.D."/>
            <person name="Moolhuijzen P."/>
            <person name="Goolsby J.A."/>
            <person name="Tidwell J."/>
            <person name="Bellgard S.E."/>
            <person name="Bellgard M.I."/>
        </authorList>
    </citation>
    <scope>NUCLEOTIDE SEQUENCE</scope>
    <source>
        <tissue evidence="3">Shoot tissue taken approximately 20 cm above the soil surface</tissue>
    </source>
</reference>
<feature type="compositionally biased region" description="Basic and acidic residues" evidence="2">
    <location>
        <begin position="168"/>
        <end position="183"/>
    </location>
</feature>
<feature type="compositionally biased region" description="Low complexity" evidence="2">
    <location>
        <begin position="220"/>
        <end position="231"/>
    </location>
</feature>
<feature type="region of interest" description="Disordered" evidence="2">
    <location>
        <begin position="59"/>
        <end position="119"/>
    </location>
</feature>
<organism evidence="3">
    <name type="scientific">Arundo donax</name>
    <name type="common">Giant reed</name>
    <name type="synonym">Donax arundinaceus</name>
    <dbReference type="NCBI Taxonomy" id="35708"/>
    <lineage>
        <taxon>Eukaryota</taxon>
        <taxon>Viridiplantae</taxon>
        <taxon>Streptophyta</taxon>
        <taxon>Embryophyta</taxon>
        <taxon>Tracheophyta</taxon>
        <taxon>Spermatophyta</taxon>
        <taxon>Magnoliopsida</taxon>
        <taxon>Liliopsida</taxon>
        <taxon>Poales</taxon>
        <taxon>Poaceae</taxon>
        <taxon>PACMAD clade</taxon>
        <taxon>Arundinoideae</taxon>
        <taxon>Arundineae</taxon>
        <taxon>Arundo</taxon>
    </lineage>
</organism>
<keyword evidence="1" id="KW-0175">Coiled coil</keyword>
<dbReference type="AlphaFoldDB" id="A0A0A9F156"/>
<feature type="compositionally biased region" description="Low complexity" evidence="2">
    <location>
        <begin position="154"/>
        <end position="163"/>
    </location>
</feature>
<feature type="compositionally biased region" description="Acidic residues" evidence="2">
    <location>
        <begin position="294"/>
        <end position="303"/>
    </location>
</feature>
<dbReference type="PANTHER" id="PTHR34562">
    <property type="entry name" value="WPP DOMAIN-INTERACTING PROTEIN 2"/>
    <property type="match status" value="1"/>
</dbReference>
<feature type="coiled-coil region" evidence="1">
    <location>
        <begin position="479"/>
        <end position="513"/>
    </location>
</feature>
<dbReference type="PANTHER" id="PTHR34562:SF13">
    <property type="entry name" value="OS08G0497900 PROTEIN"/>
    <property type="match status" value="1"/>
</dbReference>
<feature type="region of interest" description="Disordered" evidence="2">
    <location>
        <begin position="138"/>
        <end position="316"/>
    </location>
</feature>